<dbReference type="EMBL" id="WKLC01000062">
    <property type="protein sequence ID" value="MSE14156.1"/>
    <property type="molecule type" value="Genomic_DNA"/>
</dbReference>
<comment type="caution">
    <text evidence="2">The sequence shown here is derived from an EMBL/GenBank/DDBJ whole genome shotgun (WGS) entry which is preliminary data.</text>
</comment>
<evidence type="ECO:0000313" key="2">
    <source>
        <dbReference type="EMBL" id="MSE14156.1"/>
    </source>
</evidence>
<dbReference type="Pfam" id="PF09933">
    <property type="entry name" value="DUF2165"/>
    <property type="match status" value="1"/>
</dbReference>
<sequence>MLTLSGINVIKVIVISGLALWNLLEGLGLVKDFTGAQKMVGRIMNMEMIEAPPAVPTNLITRRVGHPFWHKSGAAVLVLFNFSCALLLLIAVSNIFREAFSPAGIESFIEWGNYGLAVFITMGFSLSFVGLWFAYYIKQSELMITHFLLIILGVVVAGFINLS</sequence>
<keyword evidence="1" id="KW-1133">Transmembrane helix</keyword>
<keyword evidence="1" id="KW-0472">Membrane</keyword>
<keyword evidence="1" id="KW-0812">Transmembrane</keyword>
<feature type="transmembrane region" description="Helical" evidence="1">
    <location>
        <begin position="144"/>
        <end position="162"/>
    </location>
</feature>
<feature type="transmembrane region" description="Helical" evidence="1">
    <location>
        <begin position="6"/>
        <end position="24"/>
    </location>
</feature>
<accession>A0A7X2MJA8</accession>
<evidence type="ECO:0000313" key="3">
    <source>
        <dbReference type="Proteomes" id="UP000461948"/>
    </source>
</evidence>
<gene>
    <name evidence="2" type="ORF">GKC49_03000</name>
</gene>
<name>A0A7X2MJA8_ENTAG</name>
<dbReference type="InterPro" id="IPR018681">
    <property type="entry name" value="DUF2165_transmembrane"/>
</dbReference>
<feature type="transmembrane region" description="Helical" evidence="1">
    <location>
        <begin position="72"/>
        <end position="96"/>
    </location>
</feature>
<evidence type="ECO:0000256" key="1">
    <source>
        <dbReference type="SAM" id="Phobius"/>
    </source>
</evidence>
<feature type="transmembrane region" description="Helical" evidence="1">
    <location>
        <begin position="116"/>
        <end position="137"/>
    </location>
</feature>
<dbReference type="Proteomes" id="UP000461948">
    <property type="component" value="Unassembled WGS sequence"/>
</dbReference>
<dbReference type="AlphaFoldDB" id="A0A7X2MJA8"/>
<protein>
    <submittedName>
        <fullName evidence="2">DUF2165 family protein</fullName>
    </submittedName>
</protein>
<proteinExistence type="predicted"/>
<reference evidence="2 3" key="1">
    <citation type="submission" date="2019-11" db="EMBL/GenBank/DDBJ databases">
        <title>Draft Genome Sequence of Plant Growth-Promoting Rhizosphere-Associated Bacteria.</title>
        <authorList>
            <person name="Vasilyev I.Y."/>
            <person name="Radchenko V."/>
            <person name="Ilnitskaya E.V."/>
        </authorList>
    </citation>
    <scope>NUCLEOTIDE SEQUENCE [LARGE SCALE GENOMIC DNA]</scope>
    <source>
        <strain evidence="2 3">VRA_MhP_f</strain>
    </source>
</reference>
<dbReference type="RefSeq" id="WP_033774108.1">
    <property type="nucleotide sequence ID" value="NZ_CP034471.1"/>
</dbReference>
<organism evidence="2 3">
    <name type="scientific">Enterobacter agglomerans</name>
    <name type="common">Erwinia herbicola</name>
    <name type="synonym">Pantoea agglomerans</name>
    <dbReference type="NCBI Taxonomy" id="549"/>
    <lineage>
        <taxon>Bacteria</taxon>
        <taxon>Pseudomonadati</taxon>
        <taxon>Pseudomonadota</taxon>
        <taxon>Gammaproteobacteria</taxon>
        <taxon>Enterobacterales</taxon>
        <taxon>Erwiniaceae</taxon>
        <taxon>Pantoea</taxon>
        <taxon>Pantoea agglomerans group</taxon>
    </lineage>
</organism>